<dbReference type="RefSeq" id="WP_175490875.1">
    <property type="nucleotide sequence ID" value="NZ_FNJM01000012.1"/>
</dbReference>
<evidence type="ECO:0000313" key="1">
    <source>
        <dbReference type="EMBL" id="SDP68308.1"/>
    </source>
</evidence>
<name>A0A1H0UQR1_9CLOT</name>
<keyword evidence="2" id="KW-1185">Reference proteome</keyword>
<dbReference type="AlphaFoldDB" id="A0A1H0UQR1"/>
<organism evidence="1 2">
    <name type="scientific">Clostridium gasigenes</name>
    <dbReference type="NCBI Taxonomy" id="94869"/>
    <lineage>
        <taxon>Bacteria</taxon>
        <taxon>Bacillati</taxon>
        <taxon>Bacillota</taxon>
        <taxon>Clostridia</taxon>
        <taxon>Eubacteriales</taxon>
        <taxon>Clostridiaceae</taxon>
        <taxon>Clostridium</taxon>
    </lineage>
</organism>
<dbReference type="EMBL" id="FNJM01000012">
    <property type="protein sequence ID" value="SDP68308.1"/>
    <property type="molecule type" value="Genomic_DNA"/>
</dbReference>
<gene>
    <name evidence="1" type="ORF">SAMN04488529_11221</name>
</gene>
<dbReference type="Proteomes" id="UP000198597">
    <property type="component" value="Unassembled WGS sequence"/>
</dbReference>
<sequence length="53" mass="6229">MKSNNDIKNKSKELICPICDEIMKQYDYTYDTLKDAKVNYKCDHCGHKSTKIL</sequence>
<protein>
    <submittedName>
        <fullName evidence="1">Uncharacterized protein</fullName>
    </submittedName>
</protein>
<proteinExistence type="predicted"/>
<dbReference type="STRING" id="94869.SAMN04488529_11221"/>
<reference evidence="1 2" key="1">
    <citation type="submission" date="2016-10" db="EMBL/GenBank/DDBJ databases">
        <authorList>
            <person name="de Groot N.N."/>
        </authorList>
    </citation>
    <scope>NUCLEOTIDE SEQUENCE [LARGE SCALE GENOMIC DNA]</scope>
    <source>
        <strain evidence="1 2">DSM 12272</strain>
    </source>
</reference>
<accession>A0A1H0UQR1</accession>
<evidence type="ECO:0000313" key="2">
    <source>
        <dbReference type="Proteomes" id="UP000198597"/>
    </source>
</evidence>